<organism evidence="2 3">
    <name type="scientific">Sediminitomix flava</name>
    <dbReference type="NCBI Taxonomy" id="379075"/>
    <lineage>
        <taxon>Bacteria</taxon>
        <taxon>Pseudomonadati</taxon>
        <taxon>Bacteroidota</taxon>
        <taxon>Cytophagia</taxon>
        <taxon>Cytophagales</taxon>
        <taxon>Flammeovirgaceae</taxon>
        <taxon>Sediminitomix</taxon>
    </lineage>
</organism>
<dbReference type="AlphaFoldDB" id="A0A315ZFV3"/>
<evidence type="ECO:0000313" key="3">
    <source>
        <dbReference type="Proteomes" id="UP000245535"/>
    </source>
</evidence>
<comment type="caution">
    <text evidence="2">The sequence shown here is derived from an EMBL/GenBank/DDBJ whole genome shotgun (WGS) entry which is preliminary data.</text>
</comment>
<feature type="transmembrane region" description="Helical" evidence="1">
    <location>
        <begin position="12"/>
        <end position="39"/>
    </location>
</feature>
<accession>A0A315ZFV3</accession>
<sequence length="68" mass="7997">MNTYVSITDTLFMTYFVILILRISKSIGYACWHILGIIINRFSDIHYQTIEITLFSVRLFTITFSVKI</sequence>
<name>A0A315ZFV3_SEDFL</name>
<keyword evidence="1" id="KW-0812">Transmembrane</keyword>
<gene>
    <name evidence="2" type="ORF">BC781_101837</name>
</gene>
<dbReference type="EMBL" id="QGDO01000001">
    <property type="protein sequence ID" value="PWJ44466.1"/>
    <property type="molecule type" value="Genomic_DNA"/>
</dbReference>
<proteinExistence type="predicted"/>
<keyword evidence="3" id="KW-1185">Reference proteome</keyword>
<reference evidence="2 3" key="1">
    <citation type="submission" date="2018-03" db="EMBL/GenBank/DDBJ databases">
        <title>Genomic Encyclopedia of Archaeal and Bacterial Type Strains, Phase II (KMG-II): from individual species to whole genera.</title>
        <authorList>
            <person name="Goeker M."/>
        </authorList>
    </citation>
    <scope>NUCLEOTIDE SEQUENCE [LARGE SCALE GENOMIC DNA]</scope>
    <source>
        <strain evidence="2 3">DSM 28229</strain>
    </source>
</reference>
<keyword evidence="1" id="KW-1133">Transmembrane helix</keyword>
<protein>
    <submittedName>
        <fullName evidence="2">Uncharacterized protein</fullName>
    </submittedName>
</protein>
<evidence type="ECO:0000313" key="2">
    <source>
        <dbReference type="EMBL" id="PWJ44466.1"/>
    </source>
</evidence>
<dbReference type="Proteomes" id="UP000245535">
    <property type="component" value="Unassembled WGS sequence"/>
</dbReference>
<keyword evidence="1" id="KW-0472">Membrane</keyword>
<evidence type="ECO:0000256" key="1">
    <source>
        <dbReference type="SAM" id="Phobius"/>
    </source>
</evidence>